<dbReference type="PANTHER" id="PTHR35896">
    <property type="entry name" value="IG-LIKE DOMAIN-CONTAINING PROTEIN"/>
    <property type="match status" value="1"/>
</dbReference>
<gene>
    <name evidence="1" type="ORF">O9K51_08673</name>
</gene>
<organism evidence="1 2">
    <name type="scientific">Purpureocillium lavendulum</name>
    <dbReference type="NCBI Taxonomy" id="1247861"/>
    <lineage>
        <taxon>Eukaryota</taxon>
        <taxon>Fungi</taxon>
        <taxon>Dikarya</taxon>
        <taxon>Ascomycota</taxon>
        <taxon>Pezizomycotina</taxon>
        <taxon>Sordariomycetes</taxon>
        <taxon>Hypocreomycetidae</taxon>
        <taxon>Hypocreales</taxon>
        <taxon>Ophiocordycipitaceae</taxon>
        <taxon>Purpureocillium</taxon>
    </lineage>
</organism>
<dbReference type="PANTHER" id="PTHR35896:SF3">
    <property type="entry name" value="MAJOR FACILITATOR SUPERFAMILY TRANSPORTER"/>
    <property type="match status" value="1"/>
</dbReference>
<reference evidence="1" key="1">
    <citation type="submission" date="2023-01" db="EMBL/GenBank/DDBJ databases">
        <title>The growth and conidiation of Purpureocillium lavendulum are regulated by nitrogen source and histone H3K14 acetylation.</title>
        <authorList>
            <person name="Tang P."/>
            <person name="Han J."/>
            <person name="Zhang C."/>
            <person name="Tang P."/>
            <person name="Qi F."/>
            <person name="Zhang K."/>
            <person name="Liang L."/>
        </authorList>
    </citation>
    <scope>NUCLEOTIDE SEQUENCE</scope>
    <source>
        <strain evidence="1">YMF1.00683</strain>
    </source>
</reference>
<dbReference type="EMBL" id="JAQHRD010000008">
    <property type="protein sequence ID" value="KAJ6438084.1"/>
    <property type="molecule type" value="Genomic_DNA"/>
</dbReference>
<keyword evidence="2" id="KW-1185">Reference proteome</keyword>
<sequence>MATKKSWFQHTRQLLLGALGLLSVWIVLVTAWRSTLHPVPRAVRYEKQTLTCGNTTAEAESRGCVFDMLSHNWVAPACLDPITEAEYRAYVTDPARHFGPYPYYIDNNAVEGGLEHIDDERAFAQLADSPVLIKVHTTREEHLAHCEFLLRRTARAADGKVRMNDENLQFWHAEHCLHELRHANRKPMDELNEGFYVGYSPCTVEVPV</sequence>
<proteinExistence type="predicted"/>
<evidence type="ECO:0000313" key="2">
    <source>
        <dbReference type="Proteomes" id="UP001163105"/>
    </source>
</evidence>
<dbReference type="AlphaFoldDB" id="A0AB34FF73"/>
<comment type="caution">
    <text evidence="1">The sequence shown here is derived from an EMBL/GenBank/DDBJ whole genome shotgun (WGS) entry which is preliminary data.</text>
</comment>
<dbReference type="InterPro" id="IPR053008">
    <property type="entry name" value="Phomopsin_biosynth_assoc"/>
</dbReference>
<accession>A0AB34FF73</accession>
<dbReference type="Proteomes" id="UP001163105">
    <property type="component" value="Unassembled WGS sequence"/>
</dbReference>
<evidence type="ECO:0000313" key="1">
    <source>
        <dbReference type="EMBL" id="KAJ6438084.1"/>
    </source>
</evidence>
<protein>
    <submittedName>
        <fullName evidence="1">AC transposase</fullName>
    </submittedName>
</protein>
<name>A0AB34FF73_9HYPO</name>